<accession>A0ABD3P7S5</accession>
<dbReference type="GO" id="GO:0005524">
    <property type="term" value="F:ATP binding"/>
    <property type="evidence" value="ECO:0007669"/>
    <property type="project" value="UniProtKB-UniRule"/>
</dbReference>
<dbReference type="Gene3D" id="3.40.850.10">
    <property type="entry name" value="Kinesin motor domain"/>
    <property type="match status" value="1"/>
</dbReference>
<feature type="coiled-coil region" evidence="7">
    <location>
        <begin position="550"/>
        <end position="739"/>
    </location>
</feature>
<gene>
    <name evidence="10" type="ORF">ACHAW5_000220</name>
</gene>
<evidence type="ECO:0000256" key="2">
    <source>
        <dbReference type="ARBA" id="ARBA00022490"/>
    </source>
</evidence>
<comment type="caution">
    <text evidence="10">The sequence shown here is derived from an EMBL/GenBank/DDBJ whole genome shotgun (WGS) entry which is preliminary data.</text>
</comment>
<keyword evidence="3 6" id="KW-0547">Nucleotide-binding</keyword>
<dbReference type="InterPro" id="IPR001752">
    <property type="entry name" value="Kinesin_motor_dom"/>
</dbReference>
<dbReference type="Gene3D" id="1.20.58.1520">
    <property type="match status" value="1"/>
</dbReference>
<evidence type="ECO:0000256" key="8">
    <source>
        <dbReference type="SAM" id="MobiDB-lite"/>
    </source>
</evidence>
<dbReference type="EMBL" id="JALLAZ020000932">
    <property type="protein sequence ID" value="KAL3784329.1"/>
    <property type="molecule type" value="Genomic_DNA"/>
</dbReference>
<comment type="similarity">
    <text evidence="6">Belongs to the TRAFAC class myosin-kinesin ATPase superfamily. Kinesin family.</text>
</comment>
<sequence>MMATASTPATCQVSVGVRIRPLTSKETSEGGKRVVECNPFERRITLSGRHFTYDSVFDGGVSQSDLYDDIAPPLLGAILGGYNATVIAYGQTGSGKTYTCGSEAHGAAGGGGVEDLNENAGLIPRFMSDIFATLVRRKGASEKAASKSLSSSSAAAGGDRGPPAESLIDYEVTASFLEVYGEDIHDLLDEDRRSLPIREDANGDVVVRGLRDVRVSSHSEAMEVLDTGTMNRTTAATLMNLTSSRSHAVFTVNLRQTTRGVGGVDGGAASDVTTTSRFTFVDLAGSERMKKTGAEGERAKEGIRINEGLLALGNVINALADEGRMARGEKIHVPYRQSKLTRLLQDALGGNSQTLFIACVSPSDTNAGETLSTLRYANRARNIKNAPTRNVDATAVELQRLRTLTNLLKCELIKHRFEGCSGSSTVADPEVERGEDEADDLLGVVSEELLQREDVLAYMNRIDEKLSELSGGPSSNLNMSLPAHSSALPPGGKSIQVSSTASVIGSVASPMKHEDDGNALILDFNPEEDMQIIDQLLELQQQDQKFQEGQRDDQDRLNDMEGEIEESECRLLQLREHLKVYHSMKEKYERLMSEVQSLESEKQALAELLEKAQVDPTRGCSQAIKAKLQKVEEGLASARSETRKTQQMYRQAEQEAQKCKVLERQIQELKQAKVNLIKKRREDSAKHKEFTQQKTSEIHALKRREKNADKKLSKMEIECQKYKSNLERSKSHCDKLSDKLKQTEMHLMRLLTKRRNDINRNNKAAHQYLEGMDQFAPMDDEVKPIKFLLEKTILDKVTLSQNKNAYESKVVEHGTLMAAMAKEAKRIYELKREYQSMNSDGVDGIEAQIRECEDAVLEMQLQIEILDNDMKQLKHKCPHVEDHLFEEVMDENGPVLKMIAKLEGPVLRSLLWNLMDSYFAAELQRRSLAERLDRKSSSLQSMENEVLLQNEKIVSLSKSLDRRRKSVTSEGDSVDKVQKMQREVQTTNAKLESYLADKIKLSTELEETRRILSLSLVENAQAKERLALLNSEQKLTESTERTEQMLTQLQDILAVIGMTLENREVVRQRLENCVEDACSKMLDEAKTLRDDKIQKVNHHEYQLHKIYSVLGLDQPSSGNNSSEQNLNGQLEFLDRQLSEIQPKYLTALEYCKQLQNDAETLSIELSIGSELSSNLQKLIQVPRRMPKMPKKIRPSTISPHQRVSLEASREARAKMLRNVEHMVKGLQSIDEKINLIDYDEHAALNLDEALENTEPGSLSASFLEKCEKDIKFLRLLKSERLLTNSETCDKISVITKQMHIRSDELSSIVLNVLKKRKRDSNWWDDSVAKAVFYALSKKGSVLVNAAFTNHLNVIHDTIRDVSKEGGCFPILCQKSYIHAALIATAEGCGMDVGDLAQSLRDALLHLPPLSKEHVKACIDEMQMLVTAADSVAQSEVETLTVLWEGLNVTPRDRGEFWGELDRNITKIEMSTTSPFDNLLEECPVDMEEWVLKSTKDAMRVQRMLGVKVFKLSHIHQEVEKLKRTQEAKNGIMSLNSEIKLLNAKLVDFEEKAGNKQRLLNKKVNSSSLLEEERYRKQMQSMFAAKLETLRQMLNEWESNHGQVEDDDMLSEVVKSMLQNSHRIDAWMNEKTSLMHLRTTSLESKRASTYKRPSSGPGRSWDRTGTTNTHRSSSASATNNRLISQASTRTAKSMFAGQMSRPPKSLPPPRLNGNNGTLSEHQKRKALSSSAHNASQPEDWTKYTQHVELTNEDGPVILPFGNLGDTPKEKENGTQF</sequence>
<feature type="binding site" evidence="6">
    <location>
        <begin position="90"/>
        <end position="97"/>
    </location>
    <ligand>
        <name>ATP</name>
        <dbReference type="ChEBI" id="CHEBI:30616"/>
    </ligand>
</feature>
<evidence type="ECO:0000256" key="7">
    <source>
        <dbReference type="SAM" id="Coils"/>
    </source>
</evidence>
<evidence type="ECO:0000259" key="9">
    <source>
        <dbReference type="PROSITE" id="PS50067"/>
    </source>
</evidence>
<dbReference type="PRINTS" id="PR00380">
    <property type="entry name" value="KINESINHEAVY"/>
</dbReference>
<dbReference type="InterPro" id="IPR027640">
    <property type="entry name" value="Kinesin-like_fam"/>
</dbReference>
<evidence type="ECO:0000313" key="11">
    <source>
        <dbReference type="Proteomes" id="UP001530315"/>
    </source>
</evidence>
<dbReference type="Pfam" id="PF00225">
    <property type="entry name" value="Kinesin"/>
    <property type="match status" value="1"/>
</dbReference>
<dbReference type="InterPro" id="IPR036961">
    <property type="entry name" value="Kinesin_motor_dom_sf"/>
</dbReference>
<feature type="compositionally biased region" description="Polar residues" evidence="8">
    <location>
        <begin position="1662"/>
        <end position="1690"/>
    </location>
</feature>
<evidence type="ECO:0000256" key="5">
    <source>
        <dbReference type="ARBA" id="ARBA00023054"/>
    </source>
</evidence>
<dbReference type="PROSITE" id="PS50067">
    <property type="entry name" value="KINESIN_MOTOR_2"/>
    <property type="match status" value="1"/>
</dbReference>
<evidence type="ECO:0000313" key="10">
    <source>
        <dbReference type="EMBL" id="KAL3784329.1"/>
    </source>
</evidence>
<organism evidence="10 11">
    <name type="scientific">Stephanodiscus triporus</name>
    <dbReference type="NCBI Taxonomy" id="2934178"/>
    <lineage>
        <taxon>Eukaryota</taxon>
        <taxon>Sar</taxon>
        <taxon>Stramenopiles</taxon>
        <taxon>Ochrophyta</taxon>
        <taxon>Bacillariophyta</taxon>
        <taxon>Coscinodiscophyceae</taxon>
        <taxon>Thalassiosirophycidae</taxon>
        <taxon>Stephanodiscales</taxon>
        <taxon>Stephanodiscaceae</taxon>
        <taxon>Stephanodiscus</taxon>
    </lineage>
</organism>
<dbReference type="InterPro" id="IPR019821">
    <property type="entry name" value="Kinesin_motor_CS"/>
</dbReference>
<keyword evidence="11" id="KW-1185">Reference proteome</keyword>
<dbReference type="PANTHER" id="PTHR47969:SF15">
    <property type="entry name" value="CHROMOSOME-ASSOCIATED KINESIN KIF4A-RELATED"/>
    <property type="match status" value="1"/>
</dbReference>
<keyword evidence="5 7" id="KW-0175">Coiled coil</keyword>
<dbReference type="PANTHER" id="PTHR47969">
    <property type="entry name" value="CHROMOSOME-ASSOCIATED KINESIN KIF4A-RELATED"/>
    <property type="match status" value="1"/>
</dbReference>
<evidence type="ECO:0000256" key="1">
    <source>
        <dbReference type="ARBA" id="ARBA00004496"/>
    </source>
</evidence>
<name>A0ABD3P7S5_9STRA</name>
<keyword evidence="6" id="KW-0505">Motor protein</keyword>
<evidence type="ECO:0000256" key="3">
    <source>
        <dbReference type="ARBA" id="ARBA00022741"/>
    </source>
</evidence>
<proteinExistence type="inferred from homology"/>
<keyword evidence="4 6" id="KW-0067">ATP-binding</keyword>
<dbReference type="SMART" id="SM00129">
    <property type="entry name" value="KISc"/>
    <property type="match status" value="1"/>
</dbReference>
<feature type="domain" description="Kinesin motor" evidence="9">
    <location>
        <begin position="12"/>
        <end position="383"/>
    </location>
</feature>
<feature type="coiled-coil region" evidence="7">
    <location>
        <begin position="842"/>
        <end position="876"/>
    </location>
</feature>
<evidence type="ECO:0000256" key="4">
    <source>
        <dbReference type="ARBA" id="ARBA00022840"/>
    </source>
</evidence>
<dbReference type="InterPro" id="IPR027417">
    <property type="entry name" value="P-loop_NTPase"/>
</dbReference>
<feature type="region of interest" description="Disordered" evidence="8">
    <location>
        <begin position="1642"/>
        <end position="1775"/>
    </location>
</feature>
<feature type="compositionally biased region" description="Polar residues" evidence="8">
    <location>
        <begin position="1726"/>
        <end position="1747"/>
    </location>
</feature>
<feature type="compositionally biased region" description="Basic and acidic residues" evidence="8">
    <location>
        <begin position="1765"/>
        <end position="1775"/>
    </location>
</feature>
<keyword evidence="2" id="KW-0963">Cytoplasm</keyword>
<protein>
    <recommendedName>
        <fullName evidence="9">Kinesin motor domain-containing protein</fullName>
    </recommendedName>
</protein>
<comment type="subcellular location">
    <subcellularLocation>
        <location evidence="1">Cytoplasm</location>
    </subcellularLocation>
</comment>
<dbReference type="SUPFAM" id="SSF52540">
    <property type="entry name" value="P-loop containing nucleoside triphosphate hydrolases"/>
    <property type="match status" value="1"/>
</dbReference>
<dbReference type="Pfam" id="PF25764">
    <property type="entry name" value="KIF21A_4th"/>
    <property type="match status" value="1"/>
</dbReference>
<dbReference type="PROSITE" id="PS00411">
    <property type="entry name" value="KINESIN_MOTOR_1"/>
    <property type="match status" value="1"/>
</dbReference>
<dbReference type="GO" id="GO:0003774">
    <property type="term" value="F:cytoskeletal motor activity"/>
    <property type="evidence" value="ECO:0007669"/>
    <property type="project" value="UniProtKB-UniRule"/>
</dbReference>
<dbReference type="Proteomes" id="UP001530315">
    <property type="component" value="Unassembled WGS sequence"/>
</dbReference>
<dbReference type="GO" id="GO:0005737">
    <property type="term" value="C:cytoplasm"/>
    <property type="evidence" value="ECO:0007669"/>
    <property type="project" value="UniProtKB-SubCell"/>
</dbReference>
<reference evidence="10 11" key="1">
    <citation type="submission" date="2024-10" db="EMBL/GenBank/DDBJ databases">
        <title>Updated reference genomes for cyclostephanoid diatoms.</title>
        <authorList>
            <person name="Roberts W.R."/>
            <person name="Alverson A.J."/>
        </authorList>
    </citation>
    <scope>NUCLEOTIDE SEQUENCE [LARGE SCALE GENOMIC DNA]</scope>
    <source>
        <strain evidence="10 11">AJA276-08</strain>
    </source>
</reference>
<evidence type="ECO:0000256" key="6">
    <source>
        <dbReference type="PROSITE-ProRule" id="PRU00283"/>
    </source>
</evidence>